<dbReference type="CDD" id="cd03368">
    <property type="entry name" value="Ribosomal_S12"/>
    <property type="match status" value="1"/>
</dbReference>
<dbReference type="GO" id="GO:0015935">
    <property type="term" value="C:small ribosomal subunit"/>
    <property type="evidence" value="ECO:0007669"/>
    <property type="project" value="InterPro"/>
</dbReference>
<evidence type="ECO:0000256" key="3">
    <source>
        <dbReference type="ARBA" id="ARBA00023274"/>
    </source>
</evidence>
<evidence type="ECO:0000256" key="2">
    <source>
        <dbReference type="ARBA" id="ARBA00022980"/>
    </source>
</evidence>
<dbReference type="InterPro" id="IPR005679">
    <property type="entry name" value="Ribosomal_uS12_bac"/>
</dbReference>
<dbReference type="GO" id="GO:0006412">
    <property type="term" value="P:translation"/>
    <property type="evidence" value="ECO:0007669"/>
    <property type="project" value="InterPro"/>
</dbReference>
<comment type="similarity">
    <text evidence="1 4">Belongs to the universal ribosomal protein uS12 family.</text>
</comment>
<dbReference type="EMBL" id="KT363689">
    <property type="protein sequence ID" value="ALG35777.1"/>
    <property type="molecule type" value="Genomic_DNA"/>
</dbReference>
<dbReference type="PROSITE" id="PS00055">
    <property type="entry name" value="RIBOSOMAL_S12"/>
    <property type="match status" value="1"/>
</dbReference>
<proteinExistence type="inferred from homology"/>
<dbReference type="GeneID" id="26039318"/>
<dbReference type="PRINTS" id="PR01034">
    <property type="entry name" value="RIBOSOMALS12"/>
</dbReference>
<dbReference type="Gene3D" id="2.40.50.140">
    <property type="entry name" value="Nucleic acid-binding proteins"/>
    <property type="match status" value="1"/>
</dbReference>
<dbReference type="Pfam" id="PF00164">
    <property type="entry name" value="Ribosom_S12_S23"/>
    <property type="match status" value="1"/>
</dbReference>
<evidence type="ECO:0000256" key="1">
    <source>
        <dbReference type="ARBA" id="ARBA00005657"/>
    </source>
</evidence>
<feature type="compositionally biased region" description="Basic residues" evidence="5">
    <location>
        <begin position="9"/>
        <end position="19"/>
    </location>
</feature>
<sequence length="126" mass="14568">MPTYNQLLKNKRKPRKKLNKTPALEGCPQKKGICTKLVFRTPRKPNSALRKLTKLRLSNQKRVYAYIPGEGHNLQEYSTVLMRGGRVKDLPGVKYHLVRGKLDFAGLKDRKTSRSKYGTKNLKRFL</sequence>
<geneLocation type="mitochondrion" evidence="6"/>
<evidence type="ECO:0000256" key="4">
    <source>
        <dbReference type="RuleBase" id="RU003622"/>
    </source>
</evidence>
<name>A0A0U2KWH5_FISSO</name>
<dbReference type="InterPro" id="IPR006032">
    <property type="entry name" value="Ribosomal_uS12"/>
</dbReference>
<keyword evidence="2 4" id="KW-0689">Ribosomal protein</keyword>
<dbReference type="PIRSF" id="PIRSF002133">
    <property type="entry name" value="Ribosomal_S12/S23"/>
    <property type="match status" value="1"/>
</dbReference>
<organism evidence="6">
    <name type="scientific">Fistulifera solaris</name>
    <name type="common">Oleaginous diatom</name>
    <dbReference type="NCBI Taxonomy" id="1519565"/>
    <lineage>
        <taxon>Eukaryota</taxon>
        <taxon>Sar</taxon>
        <taxon>Stramenopiles</taxon>
        <taxon>Ochrophyta</taxon>
        <taxon>Bacillariophyta</taxon>
        <taxon>Bacillariophyceae</taxon>
        <taxon>Bacillariophycidae</taxon>
        <taxon>Naviculales</taxon>
        <taxon>Naviculaceae</taxon>
        <taxon>Fistulifera</taxon>
    </lineage>
</organism>
<dbReference type="RefSeq" id="YP_009167309.1">
    <property type="nucleotide sequence ID" value="NC_027978.1"/>
</dbReference>
<evidence type="ECO:0000313" key="6">
    <source>
        <dbReference type="EMBL" id="ALG35777.1"/>
    </source>
</evidence>
<accession>A0A0U2KWH5</accession>
<keyword evidence="6" id="KW-0496">Mitochondrion</keyword>
<feature type="region of interest" description="Disordered" evidence="5">
    <location>
        <begin position="1"/>
        <end position="25"/>
    </location>
</feature>
<dbReference type="PANTHER" id="PTHR11652">
    <property type="entry name" value="30S RIBOSOMAL PROTEIN S12 FAMILY MEMBER"/>
    <property type="match status" value="1"/>
</dbReference>
<protein>
    <submittedName>
        <fullName evidence="6">Ribosomal protein S12</fullName>
    </submittedName>
</protein>
<evidence type="ECO:0000256" key="5">
    <source>
        <dbReference type="SAM" id="MobiDB-lite"/>
    </source>
</evidence>
<dbReference type="SUPFAM" id="SSF50249">
    <property type="entry name" value="Nucleic acid-binding proteins"/>
    <property type="match status" value="1"/>
</dbReference>
<dbReference type="AlphaFoldDB" id="A0A0U2KWH5"/>
<dbReference type="InterPro" id="IPR012340">
    <property type="entry name" value="NA-bd_OB-fold"/>
</dbReference>
<dbReference type="HAMAP" id="MF_00403_B">
    <property type="entry name" value="Ribosomal_uS12_B"/>
    <property type="match status" value="1"/>
</dbReference>
<dbReference type="FunFam" id="2.40.50.140:FF:000099">
    <property type="entry name" value="Ribosomal protein S12, mitochondrial"/>
    <property type="match status" value="1"/>
</dbReference>
<gene>
    <name evidence="6" type="primary">rps12</name>
</gene>
<reference evidence="6" key="1">
    <citation type="journal article" date="2015" name="Mitochondrial DNA">
        <title>Complete mitochondrial genome of Fistulifera solaris (Bacillariophycidae).</title>
        <authorList>
            <person name="Tang X."/>
            <person name="Bi G."/>
        </authorList>
    </citation>
    <scope>NUCLEOTIDE SEQUENCE</scope>
</reference>
<dbReference type="GO" id="GO:0003735">
    <property type="term" value="F:structural constituent of ribosome"/>
    <property type="evidence" value="ECO:0007669"/>
    <property type="project" value="InterPro"/>
</dbReference>
<keyword evidence="3 4" id="KW-0687">Ribonucleoprotein</keyword>
<dbReference type="NCBIfam" id="TIGR00981">
    <property type="entry name" value="rpsL_bact"/>
    <property type="match status" value="1"/>
</dbReference>